<dbReference type="Proteomes" id="UP001215280">
    <property type="component" value="Unassembled WGS sequence"/>
</dbReference>
<evidence type="ECO:0000256" key="6">
    <source>
        <dbReference type="ARBA" id="ARBA00022723"/>
    </source>
</evidence>
<dbReference type="EMBL" id="JARJLG010000100">
    <property type="protein sequence ID" value="KAJ7745931.1"/>
    <property type="molecule type" value="Genomic_DNA"/>
</dbReference>
<evidence type="ECO:0000256" key="7">
    <source>
        <dbReference type="ARBA" id="ARBA00022989"/>
    </source>
</evidence>
<dbReference type="GO" id="GO:0020037">
    <property type="term" value="F:heme binding"/>
    <property type="evidence" value="ECO:0007669"/>
    <property type="project" value="InterPro"/>
</dbReference>
<evidence type="ECO:0000256" key="10">
    <source>
        <dbReference type="ARBA" id="ARBA00023033"/>
    </source>
</evidence>
<organism evidence="12 13">
    <name type="scientific">Mycena maculata</name>
    <dbReference type="NCBI Taxonomy" id="230809"/>
    <lineage>
        <taxon>Eukaryota</taxon>
        <taxon>Fungi</taxon>
        <taxon>Dikarya</taxon>
        <taxon>Basidiomycota</taxon>
        <taxon>Agaricomycotina</taxon>
        <taxon>Agaricomycetes</taxon>
        <taxon>Agaricomycetidae</taxon>
        <taxon>Agaricales</taxon>
        <taxon>Marasmiineae</taxon>
        <taxon>Mycenaceae</taxon>
        <taxon>Mycena</taxon>
    </lineage>
</organism>
<dbReference type="SUPFAM" id="SSF48264">
    <property type="entry name" value="Cytochrome P450"/>
    <property type="match status" value="1"/>
</dbReference>
<evidence type="ECO:0000313" key="13">
    <source>
        <dbReference type="Proteomes" id="UP001215280"/>
    </source>
</evidence>
<protein>
    <submittedName>
        <fullName evidence="12">Uncharacterized protein</fullName>
    </submittedName>
</protein>
<name>A0AAD7INV5_9AGAR</name>
<dbReference type="GO" id="GO:0016705">
    <property type="term" value="F:oxidoreductase activity, acting on paired donors, with incorporation or reduction of molecular oxygen"/>
    <property type="evidence" value="ECO:0007669"/>
    <property type="project" value="InterPro"/>
</dbReference>
<comment type="similarity">
    <text evidence="3">Belongs to the cytochrome P450 family.</text>
</comment>
<keyword evidence="8" id="KW-0560">Oxidoreductase</keyword>
<evidence type="ECO:0000256" key="8">
    <source>
        <dbReference type="ARBA" id="ARBA00023002"/>
    </source>
</evidence>
<dbReference type="InterPro" id="IPR036396">
    <property type="entry name" value="Cyt_P450_sf"/>
</dbReference>
<evidence type="ECO:0000256" key="11">
    <source>
        <dbReference type="ARBA" id="ARBA00023136"/>
    </source>
</evidence>
<comment type="cofactor">
    <cofactor evidence="1">
        <name>heme</name>
        <dbReference type="ChEBI" id="CHEBI:30413"/>
    </cofactor>
</comment>
<keyword evidence="7" id="KW-1133">Transmembrane helix</keyword>
<evidence type="ECO:0000256" key="4">
    <source>
        <dbReference type="ARBA" id="ARBA00022617"/>
    </source>
</evidence>
<keyword evidence="5" id="KW-0812">Transmembrane</keyword>
<dbReference type="PANTHER" id="PTHR46300:SF2">
    <property type="entry name" value="CYTOCHROME P450 MONOOXYGENASE ALNH-RELATED"/>
    <property type="match status" value="1"/>
</dbReference>
<dbReference type="AlphaFoldDB" id="A0AAD7INV5"/>
<dbReference type="GO" id="GO:0004497">
    <property type="term" value="F:monooxygenase activity"/>
    <property type="evidence" value="ECO:0007669"/>
    <property type="project" value="UniProtKB-KW"/>
</dbReference>
<evidence type="ECO:0000256" key="9">
    <source>
        <dbReference type="ARBA" id="ARBA00023004"/>
    </source>
</evidence>
<accession>A0AAD7INV5</accession>
<proteinExistence type="inferred from homology"/>
<dbReference type="Gene3D" id="1.10.630.10">
    <property type="entry name" value="Cytochrome P450"/>
    <property type="match status" value="1"/>
</dbReference>
<dbReference type="GO" id="GO:0016020">
    <property type="term" value="C:membrane"/>
    <property type="evidence" value="ECO:0007669"/>
    <property type="project" value="UniProtKB-SubCell"/>
</dbReference>
<sequence>MVAVRSLNWTLQRSCPGIHLAQNSININIMNLVWAFDFTAELDDAGNPIEVDTFACHTGVATGPLPFRCRLTPRTPEKAEIISREFLEAGDIFAKFEFALSTEDKEYVSQSRAHIH</sequence>
<keyword evidence="6" id="KW-0479">Metal-binding</keyword>
<evidence type="ECO:0000256" key="1">
    <source>
        <dbReference type="ARBA" id="ARBA00001971"/>
    </source>
</evidence>
<keyword evidence="9" id="KW-0408">Iron</keyword>
<keyword evidence="11" id="KW-0472">Membrane</keyword>
<evidence type="ECO:0000256" key="5">
    <source>
        <dbReference type="ARBA" id="ARBA00022692"/>
    </source>
</evidence>
<keyword evidence="4" id="KW-0349">Heme</keyword>
<dbReference type="PANTHER" id="PTHR46300">
    <property type="entry name" value="P450, PUTATIVE (EUROFUNG)-RELATED-RELATED"/>
    <property type="match status" value="1"/>
</dbReference>
<comment type="caution">
    <text evidence="12">The sequence shown here is derived from an EMBL/GenBank/DDBJ whole genome shotgun (WGS) entry which is preliminary data.</text>
</comment>
<reference evidence="12" key="1">
    <citation type="submission" date="2023-03" db="EMBL/GenBank/DDBJ databases">
        <title>Massive genome expansion in bonnet fungi (Mycena s.s.) driven by repeated elements and novel gene families across ecological guilds.</title>
        <authorList>
            <consortium name="Lawrence Berkeley National Laboratory"/>
            <person name="Harder C.B."/>
            <person name="Miyauchi S."/>
            <person name="Viragh M."/>
            <person name="Kuo A."/>
            <person name="Thoen E."/>
            <person name="Andreopoulos B."/>
            <person name="Lu D."/>
            <person name="Skrede I."/>
            <person name="Drula E."/>
            <person name="Henrissat B."/>
            <person name="Morin E."/>
            <person name="Kohler A."/>
            <person name="Barry K."/>
            <person name="LaButti K."/>
            <person name="Morin E."/>
            <person name="Salamov A."/>
            <person name="Lipzen A."/>
            <person name="Mereny Z."/>
            <person name="Hegedus B."/>
            <person name="Baldrian P."/>
            <person name="Stursova M."/>
            <person name="Weitz H."/>
            <person name="Taylor A."/>
            <person name="Grigoriev I.V."/>
            <person name="Nagy L.G."/>
            <person name="Martin F."/>
            <person name="Kauserud H."/>
        </authorList>
    </citation>
    <scope>NUCLEOTIDE SEQUENCE</scope>
    <source>
        <strain evidence="12">CBHHK188m</strain>
    </source>
</reference>
<comment type="subcellular location">
    <subcellularLocation>
        <location evidence="2">Membrane</location>
        <topology evidence="2">Single-pass membrane protein</topology>
    </subcellularLocation>
</comment>
<keyword evidence="10" id="KW-0503">Monooxygenase</keyword>
<dbReference type="InterPro" id="IPR050364">
    <property type="entry name" value="Cytochrome_P450_fung"/>
</dbReference>
<evidence type="ECO:0000256" key="2">
    <source>
        <dbReference type="ARBA" id="ARBA00004167"/>
    </source>
</evidence>
<gene>
    <name evidence="12" type="ORF">DFH07DRAFT_748630</name>
</gene>
<evidence type="ECO:0000313" key="12">
    <source>
        <dbReference type="EMBL" id="KAJ7745931.1"/>
    </source>
</evidence>
<keyword evidence="13" id="KW-1185">Reference proteome</keyword>
<dbReference type="GO" id="GO:0005506">
    <property type="term" value="F:iron ion binding"/>
    <property type="evidence" value="ECO:0007669"/>
    <property type="project" value="InterPro"/>
</dbReference>
<evidence type="ECO:0000256" key="3">
    <source>
        <dbReference type="ARBA" id="ARBA00010617"/>
    </source>
</evidence>